<gene>
    <name evidence="1" type="ORF">FOB48_00285</name>
</gene>
<reference evidence="1 2" key="1">
    <citation type="submission" date="2019-09" db="EMBL/GenBank/DDBJ databases">
        <title>FDA dAtabase for Regulatory Grade micrObial Sequences (FDA-ARGOS): Supporting development and validation of Infectious Disease Dx tests.</title>
        <authorList>
            <person name="Sciortino C."/>
            <person name="Tallon L."/>
            <person name="Sadzewicz L."/>
            <person name="Vavikolanu K."/>
            <person name="Mehta A."/>
            <person name="Aluvathingal J."/>
            <person name="Nadendla S."/>
            <person name="Nandy P."/>
            <person name="Geyer C."/>
            <person name="Yan Y."/>
            <person name="Sichtig H."/>
        </authorList>
    </citation>
    <scope>NUCLEOTIDE SEQUENCE [LARGE SCALE GENOMIC DNA]</scope>
    <source>
        <strain evidence="1 2">FDAARGOS_640</strain>
    </source>
</reference>
<dbReference type="RefSeq" id="WP_150332312.1">
    <property type="nucleotide sequence ID" value="NZ_CP044108.1"/>
</dbReference>
<dbReference type="Proteomes" id="UP000323865">
    <property type="component" value="Chromosome"/>
</dbReference>
<keyword evidence="2" id="KW-1185">Reference proteome</keyword>
<sequence length="80" mass="8996">MTASRVLWIKIVGGFRGSVIKRQASAHAVRGVDYKPGIFTKVRVRVEGGRDVTLIPNKKHDAERFRDEMNHVIRTEALPG</sequence>
<organism evidence="1 2">
    <name type="scientific">Dermabacter vaginalis</name>
    <dbReference type="NCBI Taxonomy" id="1630135"/>
    <lineage>
        <taxon>Bacteria</taxon>
        <taxon>Bacillati</taxon>
        <taxon>Actinomycetota</taxon>
        <taxon>Actinomycetes</taxon>
        <taxon>Micrococcales</taxon>
        <taxon>Dermabacteraceae</taxon>
        <taxon>Dermabacter</taxon>
    </lineage>
</organism>
<protein>
    <submittedName>
        <fullName evidence="1">Uncharacterized protein</fullName>
    </submittedName>
</protein>
<evidence type="ECO:0000313" key="1">
    <source>
        <dbReference type="EMBL" id="QEU10897.1"/>
    </source>
</evidence>
<accession>A0ABX6A1Z0</accession>
<evidence type="ECO:0000313" key="2">
    <source>
        <dbReference type="Proteomes" id="UP000323865"/>
    </source>
</evidence>
<dbReference type="EMBL" id="CP044108">
    <property type="protein sequence ID" value="QEU10897.1"/>
    <property type="molecule type" value="Genomic_DNA"/>
</dbReference>
<name>A0ABX6A1Z0_9MICO</name>
<proteinExistence type="predicted"/>